<dbReference type="SUPFAM" id="SSF54211">
    <property type="entry name" value="Ribosomal protein S5 domain 2-like"/>
    <property type="match status" value="1"/>
</dbReference>
<comment type="function">
    <text evidence="1">With S4 and S12 plays an important role in translational accuracy.</text>
</comment>
<evidence type="ECO:0000256" key="6">
    <source>
        <dbReference type="ARBA" id="ARBA00035347"/>
    </source>
</evidence>
<evidence type="ECO:0000256" key="5">
    <source>
        <dbReference type="ARBA" id="ARBA00025844"/>
    </source>
</evidence>
<dbReference type="OrthoDB" id="4017at2759"/>
<dbReference type="PANTHER" id="PTHR48277">
    <property type="entry name" value="MITOCHONDRIAL RIBOSOMAL PROTEIN S5"/>
    <property type="match status" value="1"/>
</dbReference>
<dbReference type="InterPro" id="IPR020568">
    <property type="entry name" value="Ribosomal_Su5_D2-typ_SF"/>
</dbReference>
<proteinExistence type="inferred from homology"/>
<gene>
    <name evidence="11" type="ORF">BWQ96_00749</name>
</gene>
<keyword evidence="3 7" id="KW-0689">Ribosomal protein</keyword>
<dbReference type="GO" id="GO:0005840">
    <property type="term" value="C:ribosome"/>
    <property type="evidence" value="ECO:0007669"/>
    <property type="project" value="UniProtKB-KW"/>
</dbReference>
<dbReference type="Pfam" id="PF03719">
    <property type="entry name" value="Ribosomal_S5_C"/>
    <property type="match status" value="1"/>
</dbReference>
<dbReference type="InterPro" id="IPR014721">
    <property type="entry name" value="Ribsml_uS5_D2-typ_fold_subgr"/>
</dbReference>
<dbReference type="PROSITE" id="PS50881">
    <property type="entry name" value="S5_DSRBD"/>
    <property type="match status" value="1"/>
</dbReference>
<evidence type="ECO:0000313" key="11">
    <source>
        <dbReference type="EMBL" id="PXF49433.1"/>
    </source>
</evidence>
<feature type="region of interest" description="Disordered" evidence="9">
    <location>
        <begin position="30"/>
        <end position="53"/>
    </location>
</feature>
<dbReference type="PANTHER" id="PTHR48277:SF1">
    <property type="entry name" value="MITOCHONDRIAL RIBOSOMAL PROTEIN S5"/>
    <property type="match status" value="1"/>
</dbReference>
<evidence type="ECO:0000256" key="4">
    <source>
        <dbReference type="ARBA" id="ARBA00023274"/>
    </source>
</evidence>
<dbReference type="GO" id="GO:1990904">
    <property type="term" value="C:ribonucleoprotein complex"/>
    <property type="evidence" value="ECO:0007669"/>
    <property type="project" value="UniProtKB-UniRule"/>
</dbReference>
<dbReference type="GO" id="GO:0005737">
    <property type="term" value="C:cytoplasm"/>
    <property type="evidence" value="ECO:0007669"/>
    <property type="project" value="UniProtKB-ARBA"/>
</dbReference>
<organism evidence="11 12">
    <name type="scientific">Gracilariopsis chorda</name>
    <dbReference type="NCBI Taxonomy" id="448386"/>
    <lineage>
        <taxon>Eukaryota</taxon>
        <taxon>Rhodophyta</taxon>
        <taxon>Florideophyceae</taxon>
        <taxon>Rhodymeniophycidae</taxon>
        <taxon>Gracilariales</taxon>
        <taxon>Gracilariaceae</taxon>
        <taxon>Gracilariopsis</taxon>
    </lineage>
</organism>
<protein>
    <recommendedName>
        <fullName evidence="6">30S ribosomal protein S5, chloroplastic</fullName>
    </recommendedName>
</protein>
<reference evidence="11 12" key="1">
    <citation type="journal article" date="2018" name="Mol. Biol. Evol.">
        <title>Analysis of the draft genome of the red seaweed Gracilariopsis chorda provides insights into genome size evolution in Rhodophyta.</title>
        <authorList>
            <person name="Lee J."/>
            <person name="Yang E.C."/>
            <person name="Graf L."/>
            <person name="Yang J.H."/>
            <person name="Qiu H."/>
            <person name="Zel Zion U."/>
            <person name="Chan C.X."/>
            <person name="Stephens T.G."/>
            <person name="Weber A.P.M."/>
            <person name="Boo G.H."/>
            <person name="Boo S.M."/>
            <person name="Kim K.M."/>
            <person name="Shin Y."/>
            <person name="Jung M."/>
            <person name="Lee S.J."/>
            <person name="Yim H.S."/>
            <person name="Lee J.H."/>
            <person name="Bhattacharya D."/>
            <person name="Yoon H.S."/>
        </authorList>
    </citation>
    <scope>NUCLEOTIDE SEQUENCE [LARGE SCALE GENOMIC DNA]</scope>
    <source>
        <strain evidence="11 12">SKKU-2015</strain>
        <tissue evidence="11">Whole body</tissue>
    </source>
</reference>
<evidence type="ECO:0000256" key="3">
    <source>
        <dbReference type="ARBA" id="ARBA00022980"/>
    </source>
</evidence>
<dbReference type="GO" id="GO:0003735">
    <property type="term" value="F:structural constituent of ribosome"/>
    <property type="evidence" value="ECO:0007669"/>
    <property type="project" value="UniProtKB-UniRule"/>
</dbReference>
<dbReference type="Gene3D" id="3.30.160.20">
    <property type="match status" value="1"/>
</dbReference>
<sequence length="402" mass="44405">MLRCMLLRRSTPFSSSRNLLLSPRYRFLSSTNGTGDSDENGQTESSSDPEQAGRSLAKLSKMAQTLRKAIEEQAQFNLQPPELLVTLEKEVDEAYDLLRNALNRAGRPCTIEELGDRINTNIVPIPAEALDFRDLLNADLLRDNIERTLVSLQVFPPVEAMLDGSDKPLGKPDKKAAAKQALQAEKDQKDWNGEDGTAEQVLTELRPVSPEELQKRKKYMENAIKMENVLSGYDTALLEVGRVHKVTKGGTTFSLRALVIIGNRNGTAGYGEGKSDNSQHAIERACRDAKRNLLCVDLYDNRTIAHRVHGKFVKSKVSLWPAPKGTGISANNNFSAVFQLFGLKDVGAKLHGPRSLTNGVKALFNALSKLQTAEKIAQARGLESLMRPPLPPNGVRRRLRAL</sequence>
<dbReference type="FunFam" id="3.30.230.10:FF:000002">
    <property type="entry name" value="30S ribosomal protein S5"/>
    <property type="match status" value="1"/>
</dbReference>
<evidence type="ECO:0000256" key="2">
    <source>
        <dbReference type="ARBA" id="ARBA00008945"/>
    </source>
</evidence>
<dbReference type="SUPFAM" id="SSF54768">
    <property type="entry name" value="dsRNA-binding domain-like"/>
    <property type="match status" value="1"/>
</dbReference>
<dbReference type="Gene3D" id="3.30.230.10">
    <property type="match status" value="1"/>
</dbReference>
<dbReference type="GO" id="GO:0006412">
    <property type="term" value="P:translation"/>
    <property type="evidence" value="ECO:0007669"/>
    <property type="project" value="InterPro"/>
</dbReference>
<feature type="domain" description="S5 DRBM" evidence="10">
    <location>
        <begin position="233"/>
        <end position="296"/>
    </location>
</feature>
<dbReference type="Pfam" id="PF00333">
    <property type="entry name" value="Ribosomal_S5"/>
    <property type="match status" value="1"/>
</dbReference>
<dbReference type="InterPro" id="IPR013810">
    <property type="entry name" value="Ribosomal_uS5_N"/>
</dbReference>
<accession>A0A2V3J540</accession>
<evidence type="ECO:0000313" key="12">
    <source>
        <dbReference type="Proteomes" id="UP000247409"/>
    </source>
</evidence>
<dbReference type="InterPro" id="IPR005324">
    <property type="entry name" value="Ribosomal_uS5_C"/>
</dbReference>
<comment type="similarity">
    <text evidence="2 8">Belongs to the universal ribosomal protein uS5 family.</text>
</comment>
<dbReference type="STRING" id="448386.A0A2V3J540"/>
<comment type="subunit">
    <text evidence="5">Part of the 30S ribosomal subunit. Contacts protein S4.</text>
</comment>
<dbReference type="Proteomes" id="UP000247409">
    <property type="component" value="Unassembled WGS sequence"/>
</dbReference>
<evidence type="ECO:0000256" key="8">
    <source>
        <dbReference type="RuleBase" id="RU003823"/>
    </source>
</evidence>
<evidence type="ECO:0000256" key="7">
    <source>
        <dbReference type="PROSITE-ProRule" id="PRU00268"/>
    </source>
</evidence>
<dbReference type="InterPro" id="IPR000851">
    <property type="entry name" value="Ribosomal_uS5"/>
</dbReference>
<keyword evidence="4 7" id="KW-0687">Ribonucleoprotein</keyword>
<dbReference type="GO" id="GO:0003723">
    <property type="term" value="F:RNA binding"/>
    <property type="evidence" value="ECO:0007669"/>
    <property type="project" value="InterPro"/>
</dbReference>
<name>A0A2V3J540_9FLOR</name>
<keyword evidence="12" id="KW-1185">Reference proteome</keyword>
<dbReference type="EMBL" id="NBIV01000005">
    <property type="protein sequence ID" value="PXF49433.1"/>
    <property type="molecule type" value="Genomic_DNA"/>
</dbReference>
<evidence type="ECO:0000256" key="1">
    <source>
        <dbReference type="ARBA" id="ARBA00002524"/>
    </source>
</evidence>
<dbReference type="AlphaFoldDB" id="A0A2V3J540"/>
<comment type="caution">
    <text evidence="11">The sequence shown here is derived from an EMBL/GenBank/DDBJ whole genome shotgun (WGS) entry which is preliminary data.</text>
</comment>
<evidence type="ECO:0000256" key="9">
    <source>
        <dbReference type="SAM" id="MobiDB-lite"/>
    </source>
</evidence>
<evidence type="ECO:0000259" key="10">
    <source>
        <dbReference type="PROSITE" id="PS50881"/>
    </source>
</evidence>